<dbReference type="Pfam" id="PF04773">
    <property type="entry name" value="FecR"/>
    <property type="match status" value="1"/>
</dbReference>
<evidence type="ECO:0000313" key="5">
    <source>
        <dbReference type="Proteomes" id="UP000269412"/>
    </source>
</evidence>
<feature type="domain" description="FecR protein" evidence="2">
    <location>
        <begin position="169"/>
        <end position="257"/>
    </location>
</feature>
<dbReference type="PANTHER" id="PTHR30273:SF2">
    <property type="entry name" value="PROTEIN FECR"/>
    <property type="match status" value="1"/>
</dbReference>
<dbReference type="InterPro" id="IPR006860">
    <property type="entry name" value="FecR"/>
</dbReference>
<dbReference type="AlphaFoldDB" id="A0A495E9B0"/>
<gene>
    <name evidence="4" type="ORF">CLV91_1884</name>
</gene>
<dbReference type="InterPro" id="IPR032508">
    <property type="entry name" value="FecR_C"/>
</dbReference>
<name>A0A495E9B0_9FLAO</name>
<proteinExistence type="predicted"/>
<comment type="caution">
    <text evidence="4">The sequence shown here is derived from an EMBL/GenBank/DDBJ whole genome shotgun (WGS) entry which is preliminary data.</text>
</comment>
<feature type="domain" description="Protein FecR C-terminal" evidence="3">
    <location>
        <begin position="304"/>
        <end position="372"/>
    </location>
</feature>
<dbReference type="Proteomes" id="UP000269412">
    <property type="component" value="Unassembled WGS sequence"/>
</dbReference>
<dbReference type="EMBL" id="RBIQ01000008">
    <property type="protein sequence ID" value="RKR13169.1"/>
    <property type="molecule type" value="Genomic_DNA"/>
</dbReference>
<dbReference type="Pfam" id="PF16344">
    <property type="entry name" value="FecR_C"/>
    <property type="match status" value="1"/>
</dbReference>
<sequence>MNKRQVKNLFKKYINEECTKQERALLDNYLESFQDKQILLRDLNYDTEMKDKIWKKIISESTQDEKVNKYSFINYIKYAAIITVIISVSFWFINSKSSTAESNSELIIAEQAIILKTSDSEKVIIDIENQQNLVAKGQVVGKQNGATINYLNNKTVTDLVYNEISIPYGRTFNLTLSDGTMVHLNAGTTMKYPVNFIKGKEREIFLKGEAYFEVAKDKEHPFIVNTNDIGVRVLGTHFNVNSYKNTDSYAVLAEGSVVVYKQLLKSDLETHIKIVPGQKASLLKENITVKNIDIDKYLGWRNGRLLFDNEEFKDVVKKIERKYNVKIENEYSKLNNLKFKGDFEDESIIDLLDTFKESARFNYEIIDNKIIIKKPI</sequence>
<dbReference type="PANTHER" id="PTHR30273">
    <property type="entry name" value="PERIPLASMIC SIGNAL SENSOR AND SIGMA FACTOR ACTIVATOR FECR-RELATED"/>
    <property type="match status" value="1"/>
</dbReference>
<evidence type="ECO:0000256" key="1">
    <source>
        <dbReference type="SAM" id="Phobius"/>
    </source>
</evidence>
<keyword evidence="5" id="KW-1185">Reference proteome</keyword>
<dbReference type="GO" id="GO:0016989">
    <property type="term" value="F:sigma factor antagonist activity"/>
    <property type="evidence" value="ECO:0007669"/>
    <property type="project" value="TreeGrafter"/>
</dbReference>
<keyword evidence="1" id="KW-0812">Transmembrane</keyword>
<dbReference type="Gene3D" id="2.60.120.1440">
    <property type="match status" value="1"/>
</dbReference>
<dbReference type="InterPro" id="IPR012373">
    <property type="entry name" value="Ferrdict_sens_TM"/>
</dbReference>
<dbReference type="Gene3D" id="3.55.50.30">
    <property type="match status" value="1"/>
</dbReference>
<organism evidence="4 5">
    <name type="scientific">Maribacter vaceletii</name>
    <dbReference type="NCBI Taxonomy" id="1206816"/>
    <lineage>
        <taxon>Bacteria</taxon>
        <taxon>Pseudomonadati</taxon>
        <taxon>Bacteroidota</taxon>
        <taxon>Flavobacteriia</taxon>
        <taxon>Flavobacteriales</taxon>
        <taxon>Flavobacteriaceae</taxon>
        <taxon>Maribacter</taxon>
    </lineage>
</organism>
<reference evidence="4 5" key="1">
    <citation type="submission" date="2018-10" db="EMBL/GenBank/DDBJ databases">
        <title>Genomic Encyclopedia of Archaeal and Bacterial Type Strains, Phase II (KMG-II): from individual species to whole genera.</title>
        <authorList>
            <person name="Goeker M."/>
        </authorList>
    </citation>
    <scope>NUCLEOTIDE SEQUENCE [LARGE SCALE GENOMIC DNA]</scope>
    <source>
        <strain evidence="4 5">DSM 25230</strain>
    </source>
</reference>
<evidence type="ECO:0000313" key="4">
    <source>
        <dbReference type="EMBL" id="RKR13169.1"/>
    </source>
</evidence>
<protein>
    <submittedName>
        <fullName evidence="4">FecR family protein</fullName>
    </submittedName>
</protein>
<keyword evidence="1" id="KW-1133">Transmembrane helix</keyword>
<evidence type="ECO:0000259" key="2">
    <source>
        <dbReference type="Pfam" id="PF04773"/>
    </source>
</evidence>
<keyword evidence="1" id="KW-0472">Membrane</keyword>
<accession>A0A495E9B0</accession>
<feature type="transmembrane region" description="Helical" evidence="1">
    <location>
        <begin position="75"/>
        <end position="93"/>
    </location>
</feature>
<evidence type="ECO:0000259" key="3">
    <source>
        <dbReference type="Pfam" id="PF16344"/>
    </source>
</evidence>
<dbReference type="RefSeq" id="WP_121066825.1">
    <property type="nucleotide sequence ID" value="NZ_RBIQ01000008.1"/>
</dbReference>
<dbReference type="OrthoDB" id="704021at2"/>